<protein>
    <submittedName>
        <fullName evidence="2">Uncharacterized protein</fullName>
    </submittedName>
</protein>
<dbReference type="AlphaFoldDB" id="A0A0F9JR57"/>
<gene>
    <name evidence="2" type="ORF">LCGC14_1496730</name>
</gene>
<keyword evidence="1" id="KW-1133">Transmembrane helix</keyword>
<reference evidence="2" key="1">
    <citation type="journal article" date="2015" name="Nature">
        <title>Complex archaea that bridge the gap between prokaryotes and eukaryotes.</title>
        <authorList>
            <person name="Spang A."/>
            <person name="Saw J.H."/>
            <person name="Jorgensen S.L."/>
            <person name="Zaremba-Niedzwiedzka K."/>
            <person name="Martijn J."/>
            <person name="Lind A.E."/>
            <person name="van Eijk R."/>
            <person name="Schleper C."/>
            <person name="Guy L."/>
            <person name="Ettema T.J."/>
        </authorList>
    </citation>
    <scope>NUCLEOTIDE SEQUENCE</scope>
</reference>
<keyword evidence="1" id="KW-0472">Membrane</keyword>
<evidence type="ECO:0000256" key="1">
    <source>
        <dbReference type="SAM" id="Phobius"/>
    </source>
</evidence>
<evidence type="ECO:0000313" key="2">
    <source>
        <dbReference type="EMBL" id="KKM64901.1"/>
    </source>
</evidence>
<keyword evidence="1" id="KW-0812">Transmembrane</keyword>
<organism evidence="2">
    <name type="scientific">marine sediment metagenome</name>
    <dbReference type="NCBI Taxonomy" id="412755"/>
    <lineage>
        <taxon>unclassified sequences</taxon>
        <taxon>metagenomes</taxon>
        <taxon>ecological metagenomes</taxon>
    </lineage>
</organism>
<sequence length="79" mass="8518">MKLDLNNRIPNVGGSKVKKLLLIAMICIVSAAYCLQNNIFGAITPSANSHILATNFPTPGWPVCSKCGKYHPGEECSKE</sequence>
<feature type="transmembrane region" description="Helical" evidence="1">
    <location>
        <begin position="20"/>
        <end position="40"/>
    </location>
</feature>
<comment type="caution">
    <text evidence="2">The sequence shown here is derived from an EMBL/GenBank/DDBJ whole genome shotgun (WGS) entry which is preliminary data.</text>
</comment>
<accession>A0A0F9JR57</accession>
<dbReference type="EMBL" id="LAZR01010816">
    <property type="protein sequence ID" value="KKM64901.1"/>
    <property type="molecule type" value="Genomic_DNA"/>
</dbReference>
<proteinExistence type="predicted"/>
<name>A0A0F9JR57_9ZZZZ</name>